<evidence type="ECO:0000313" key="1">
    <source>
        <dbReference type="EMBL" id="KAE9387053.1"/>
    </source>
</evidence>
<protein>
    <submittedName>
        <fullName evidence="1">Uncharacterized protein</fullName>
    </submittedName>
</protein>
<name>A0A6A4GNX8_9AGAR</name>
<dbReference type="Proteomes" id="UP000799118">
    <property type="component" value="Unassembled WGS sequence"/>
</dbReference>
<dbReference type="EMBL" id="ML769827">
    <property type="protein sequence ID" value="KAE9387053.1"/>
    <property type="molecule type" value="Genomic_DNA"/>
</dbReference>
<gene>
    <name evidence="1" type="ORF">BT96DRAFT_497215</name>
</gene>
<reference evidence="1" key="1">
    <citation type="journal article" date="2019" name="Environ. Microbiol.">
        <title>Fungal ecological strategies reflected in gene transcription - a case study of two litter decomposers.</title>
        <authorList>
            <person name="Barbi F."/>
            <person name="Kohler A."/>
            <person name="Barry K."/>
            <person name="Baskaran P."/>
            <person name="Daum C."/>
            <person name="Fauchery L."/>
            <person name="Ihrmark K."/>
            <person name="Kuo A."/>
            <person name="LaButti K."/>
            <person name="Lipzen A."/>
            <person name="Morin E."/>
            <person name="Grigoriev I.V."/>
            <person name="Henrissat B."/>
            <person name="Lindahl B."/>
            <person name="Martin F."/>
        </authorList>
    </citation>
    <scope>NUCLEOTIDE SEQUENCE</scope>
    <source>
        <strain evidence="1">JB14</strain>
    </source>
</reference>
<evidence type="ECO:0000313" key="2">
    <source>
        <dbReference type="Proteomes" id="UP000799118"/>
    </source>
</evidence>
<keyword evidence="2" id="KW-1185">Reference proteome</keyword>
<sequence length="96" mass="10400">MQFVDANDSSLESTIMGAGKLTQIIGIASTLLIVQIGLGVDAQSIHFSATEDDHDSINSVGAESCTPQQSESVWPFSLKYDRNLSPRGETRSKRSR</sequence>
<dbReference type="AlphaFoldDB" id="A0A6A4GNX8"/>
<proteinExistence type="predicted"/>
<organism evidence="1 2">
    <name type="scientific">Gymnopus androsaceus JB14</name>
    <dbReference type="NCBI Taxonomy" id="1447944"/>
    <lineage>
        <taxon>Eukaryota</taxon>
        <taxon>Fungi</taxon>
        <taxon>Dikarya</taxon>
        <taxon>Basidiomycota</taxon>
        <taxon>Agaricomycotina</taxon>
        <taxon>Agaricomycetes</taxon>
        <taxon>Agaricomycetidae</taxon>
        <taxon>Agaricales</taxon>
        <taxon>Marasmiineae</taxon>
        <taxon>Omphalotaceae</taxon>
        <taxon>Gymnopus</taxon>
    </lineage>
</organism>
<accession>A0A6A4GNX8</accession>